<feature type="transmembrane region" description="Helical" evidence="6">
    <location>
        <begin position="185"/>
        <end position="202"/>
    </location>
</feature>
<dbReference type="PANTHER" id="PTHR11266">
    <property type="entry name" value="PEROXISOMAL MEMBRANE PROTEIN 2, PXMP2 MPV17"/>
    <property type="match status" value="1"/>
</dbReference>
<dbReference type="EMBL" id="CADEPI010001156">
    <property type="protein sequence ID" value="CAB3389062.1"/>
    <property type="molecule type" value="Genomic_DNA"/>
</dbReference>
<evidence type="ECO:0000256" key="6">
    <source>
        <dbReference type="RuleBase" id="RU363053"/>
    </source>
</evidence>
<keyword evidence="5 6" id="KW-0472">Membrane</keyword>
<protein>
    <recommendedName>
        <fullName evidence="9">Mpv17-like protein</fullName>
    </recommendedName>
</protein>
<evidence type="ECO:0000313" key="8">
    <source>
        <dbReference type="Proteomes" id="UP000494165"/>
    </source>
</evidence>
<proteinExistence type="inferred from homology"/>
<dbReference type="GO" id="GO:0005739">
    <property type="term" value="C:mitochondrion"/>
    <property type="evidence" value="ECO:0007669"/>
    <property type="project" value="TreeGrafter"/>
</dbReference>
<evidence type="ECO:0008006" key="9">
    <source>
        <dbReference type="Google" id="ProtNLM"/>
    </source>
</evidence>
<feature type="transmembrane region" description="Helical" evidence="6">
    <location>
        <begin position="222"/>
        <end position="240"/>
    </location>
</feature>
<evidence type="ECO:0000256" key="3">
    <source>
        <dbReference type="ARBA" id="ARBA00022692"/>
    </source>
</evidence>
<comment type="caution">
    <text evidence="7">The sequence shown here is derived from an EMBL/GenBank/DDBJ whole genome shotgun (WGS) entry which is preliminary data.</text>
</comment>
<accession>A0A8S1DY96</accession>
<keyword evidence="4 6" id="KW-1133">Transmembrane helix</keyword>
<evidence type="ECO:0000256" key="1">
    <source>
        <dbReference type="ARBA" id="ARBA00004141"/>
    </source>
</evidence>
<dbReference type="Pfam" id="PF04117">
    <property type="entry name" value="Mpv17_PMP22"/>
    <property type="match status" value="1"/>
</dbReference>
<name>A0A8S1DY96_9INSE</name>
<keyword evidence="8" id="KW-1185">Reference proteome</keyword>
<dbReference type="Proteomes" id="UP000494165">
    <property type="component" value="Unassembled WGS sequence"/>
</dbReference>
<dbReference type="OrthoDB" id="430207at2759"/>
<comment type="similarity">
    <text evidence="2 6">Belongs to the peroxisomal membrane protein PXMP2/4 family.</text>
</comment>
<dbReference type="PANTHER" id="PTHR11266:SF75">
    <property type="entry name" value="IP10007P-RELATED"/>
    <property type="match status" value="1"/>
</dbReference>
<evidence type="ECO:0000256" key="2">
    <source>
        <dbReference type="ARBA" id="ARBA00006824"/>
    </source>
</evidence>
<comment type="subcellular location">
    <subcellularLocation>
        <location evidence="1">Membrane</location>
        <topology evidence="1">Multi-pass membrane protein</topology>
    </subcellularLocation>
</comment>
<dbReference type="AlphaFoldDB" id="A0A8S1DY96"/>
<dbReference type="InterPro" id="IPR007248">
    <property type="entry name" value="Mpv17_PMP22"/>
</dbReference>
<keyword evidence="3 6" id="KW-0812">Transmembrane</keyword>
<feature type="transmembrane region" description="Helical" evidence="6">
    <location>
        <begin position="145"/>
        <end position="165"/>
    </location>
</feature>
<feature type="transmembrane region" description="Helical" evidence="6">
    <location>
        <begin position="246"/>
        <end position="263"/>
    </location>
</feature>
<evidence type="ECO:0000256" key="4">
    <source>
        <dbReference type="ARBA" id="ARBA00022989"/>
    </source>
</evidence>
<reference evidence="7 8" key="1">
    <citation type="submission" date="2020-04" db="EMBL/GenBank/DDBJ databases">
        <authorList>
            <person name="Alioto T."/>
            <person name="Alioto T."/>
            <person name="Gomez Garrido J."/>
        </authorList>
    </citation>
    <scope>NUCLEOTIDE SEQUENCE [LARGE SCALE GENOMIC DNA]</scope>
</reference>
<dbReference type="GO" id="GO:0016020">
    <property type="term" value="C:membrane"/>
    <property type="evidence" value="ECO:0007669"/>
    <property type="project" value="UniProtKB-SubCell"/>
</dbReference>
<organism evidence="7 8">
    <name type="scientific">Cloeon dipterum</name>
    <dbReference type="NCBI Taxonomy" id="197152"/>
    <lineage>
        <taxon>Eukaryota</taxon>
        <taxon>Metazoa</taxon>
        <taxon>Ecdysozoa</taxon>
        <taxon>Arthropoda</taxon>
        <taxon>Hexapoda</taxon>
        <taxon>Insecta</taxon>
        <taxon>Pterygota</taxon>
        <taxon>Palaeoptera</taxon>
        <taxon>Ephemeroptera</taxon>
        <taxon>Pisciforma</taxon>
        <taxon>Baetidae</taxon>
        <taxon>Cloeon</taxon>
    </lineage>
</organism>
<sequence>MWVYRRRCCLDVMALRLDNKPLLVFQTRFLPHASSKWCHLVLAKKLQIERKFPPKRQFSRLVVEHYWLDLRLVRTTVYSRFDPRPTMSFLATKATNAWRHWVVLWKRYPLCRGMVTYSIVWPVSSICQQRIAGKKEIDWKQVARFSFYGGCYVAPTLFFWVRLSSNMWPAMNLKNGIRKALVEQVSYGPFAMTSFFFLMTLLEGRGVEAAKQEVSTKFWSTYKVGVCFWPIMQTINFGFLPEKNRVPFVGACSFVWTIFLSYMKSLDAARLEKRNERLKAKKELEALEAAGAAAAAADNLTP</sequence>
<gene>
    <name evidence="7" type="ORF">CLODIP_2_CD06468</name>
</gene>
<evidence type="ECO:0000313" key="7">
    <source>
        <dbReference type="EMBL" id="CAB3389062.1"/>
    </source>
</evidence>
<evidence type="ECO:0000256" key="5">
    <source>
        <dbReference type="ARBA" id="ARBA00023136"/>
    </source>
</evidence>